<dbReference type="GO" id="GO:0005886">
    <property type="term" value="C:plasma membrane"/>
    <property type="evidence" value="ECO:0007669"/>
    <property type="project" value="UniProtKB-SubCell"/>
</dbReference>
<evidence type="ECO:0000256" key="1">
    <source>
        <dbReference type="ARBA" id="ARBA00004377"/>
    </source>
</evidence>
<keyword evidence="8 15" id="KW-0472">Membrane</keyword>
<accession>A0A094IMV3</accession>
<dbReference type="OrthoDB" id="5766209at2"/>
<keyword evidence="4" id="KW-0132">Cell division</keyword>
<dbReference type="GO" id="GO:0051301">
    <property type="term" value="P:cell division"/>
    <property type="evidence" value="ECO:0007669"/>
    <property type="project" value="UniProtKB-KW"/>
</dbReference>
<evidence type="ECO:0000313" key="16">
    <source>
        <dbReference type="EMBL" id="KFZ29025.1"/>
    </source>
</evidence>
<evidence type="ECO:0000256" key="11">
    <source>
        <dbReference type="ARBA" id="ARBA00035703"/>
    </source>
</evidence>
<dbReference type="Proteomes" id="UP000053718">
    <property type="component" value="Unassembled WGS sequence"/>
</dbReference>
<keyword evidence="5 15" id="KW-0812">Transmembrane</keyword>
<keyword evidence="2" id="KW-1003">Cell membrane</keyword>
<dbReference type="STRING" id="1517416.IDAT_04930"/>
<dbReference type="InterPro" id="IPR009386">
    <property type="entry name" value="ZapG-like"/>
</dbReference>
<dbReference type="EMBL" id="JPIN01000005">
    <property type="protein sequence ID" value="KFZ29025.1"/>
    <property type="molecule type" value="Genomic_DNA"/>
</dbReference>
<dbReference type="Pfam" id="PF06295">
    <property type="entry name" value="ZapG-like"/>
    <property type="match status" value="1"/>
</dbReference>
<evidence type="ECO:0000256" key="7">
    <source>
        <dbReference type="ARBA" id="ARBA00022989"/>
    </source>
</evidence>
<feature type="coiled-coil region" evidence="13">
    <location>
        <begin position="31"/>
        <end position="86"/>
    </location>
</feature>
<dbReference type="RefSeq" id="WP_034731298.1">
    <property type="nucleotide sequence ID" value="NZ_JPIN01000005.1"/>
</dbReference>
<keyword evidence="6" id="KW-0133">Cell shape</keyword>
<evidence type="ECO:0000256" key="10">
    <source>
        <dbReference type="ARBA" id="ARBA00035657"/>
    </source>
</evidence>
<evidence type="ECO:0000256" key="15">
    <source>
        <dbReference type="SAM" id="Phobius"/>
    </source>
</evidence>
<keyword evidence="7 15" id="KW-1133">Transmembrane helix</keyword>
<sequence>MSALIGILLVLAGAIVGFFIARYWLKEHSDEARLNQEVQQSREQLAHYQQEVAEHFATASALVEQLEETQEKLKAYLQHSSELLQQEQAQPSLPFFAEDTMRQLRMASQLQKDSNVKEKETAQEPPRDYSDKKSGLFSSSNEKTS</sequence>
<evidence type="ECO:0000256" key="9">
    <source>
        <dbReference type="ARBA" id="ARBA00023306"/>
    </source>
</evidence>
<keyword evidence="17" id="KW-1185">Reference proteome</keyword>
<feature type="transmembrane region" description="Helical" evidence="15">
    <location>
        <begin position="6"/>
        <end position="25"/>
    </location>
</feature>
<feature type="compositionally biased region" description="Basic and acidic residues" evidence="14">
    <location>
        <begin position="114"/>
        <end position="134"/>
    </location>
</feature>
<organism evidence="16 17">
    <name type="scientific">Pseudidiomarina atlantica</name>
    <dbReference type="NCBI Taxonomy" id="1517416"/>
    <lineage>
        <taxon>Bacteria</taxon>
        <taxon>Pseudomonadati</taxon>
        <taxon>Pseudomonadota</taxon>
        <taxon>Gammaproteobacteria</taxon>
        <taxon>Alteromonadales</taxon>
        <taxon>Idiomarinaceae</taxon>
        <taxon>Pseudidiomarina</taxon>
    </lineage>
</organism>
<evidence type="ECO:0000256" key="4">
    <source>
        <dbReference type="ARBA" id="ARBA00022618"/>
    </source>
</evidence>
<comment type="caution">
    <text evidence="16">The sequence shown here is derived from an EMBL/GenBank/DDBJ whole genome shotgun (WGS) entry which is preliminary data.</text>
</comment>
<feature type="compositionally biased region" description="Polar residues" evidence="14">
    <location>
        <begin position="136"/>
        <end position="145"/>
    </location>
</feature>
<comment type="subcellular location">
    <subcellularLocation>
        <location evidence="1">Cell inner membrane</location>
        <topology evidence="1">Single-pass membrane protein</topology>
    </subcellularLocation>
</comment>
<gene>
    <name evidence="16" type="ORF">IDAT_04930</name>
</gene>
<dbReference type="PANTHER" id="PTHR39579">
    <property type="entry name" value="INNER MEMBRANE PROTEIN YHCB"/>
    <property type="match status" value="1"/>
</dbReference>
<evidence type="ECO:0000256" key="5">
    <source>
        <dbReference type="ARBA" id="ARBA00022692"/>
    </source>
</evidence>
<keyword evidence="9" id="KW-0131">Cell cycle</keyword>
<evidence type="ECO:0000256" key="14">
    <source>
        <dbReference type="SAM" id="MobiDB-lite"/>
    </source>
</evidence>
<feature type="region of interest" description="Disordered" evidence="14">
    <location>
        <begin position="107"/>
        <end position="145"/>
    </location>
</feature>
<evidence type="ECO:0000256" key="13">
    <source>
        <dbReference type="SAM" id="Coils"/>
    </source>
</evidence>
<keyword evidence="13" id="KW-0175">Coiled coil</keyword>
<dbReference type="PANTHER" id="PTHR39579:SF1">
    <property type="entry name" value="INNER MEMBRANE PROTEIN YHCB"/>
    <property type="match status" value="1"/>
</dbReference>
<evidence type="ECO:0000256" key="3">
    <source>
        <dbReference type="ARBA" id="ARBA00022519"/>
    </source>
</evidence>
<comment type="similarity">
    <text evidence="10">Belongs to the ZapG family.</text>
</comment>
<dbReference type="eggNOG" id="COG3105">
    <property type="taxonomic scope" value="Bacteria"/>
</dbReference>
<name>A0A094IMV3_9GAMM</name>
<evidence type="ECO:0000256" key="8">
    <source>
        <dbReference type="ARBA" id="ARBA00023136"/>
    </source>
</evidence>
<evidence type="ECO:0000256" key="2">
    <source>
        <dbReference type="ARBA" id="ARBA00022475"/>
    </source>
</evidence>
<evidence type="ECO:0000313" key="17">
    <source>
        <dbReference type="Proteomes" id="UP000053718"/>
    </source>
</evidence>
<evidence type="ECO:0000256" key="12">
    <source>
        <dbReference type="ARBA" id="ARBA00035727"/>
    </source>
</evidence>
<reference evidence="16 17" key="1">
    <citation type="submission" date="2014-06" db="EMBL/GenBank/DDBJ databases">
        <title>Draft genome sequence of Idiomarina sp. MCCC 1A10513.</title>
        <authorList>
            <person name="Du J."/>
            <person name="Lai Q."/>
            <person name="Shao Z."/>
        </authorList>
    </citation>
    <scope>NUCLEOTIDE SEQUENCE [LARGE SCALE GENOMIC DNA]</scope>
    <source>
        <strain evidence="16 17">MCCC 1A10513</strain>
    </source>
</reference>
<protein>
    <recommendedName>
        <fullName evidence="11">Z-ring associated protein G</fullName>
    </recommendedName>
    <alternativeName>
        <fullName evidence="12">Cell division protein ZapG</fullName>
    </alternativeName>
</protein>
<proteinExistence type="inferred from homology"/>
<dbReference type="AlphaFoldDB" id="A0A094IMV3"/>
<evidence type="ECO:0000256" key="6">
    <source>
        <dbReference type="ARBA" id="ARBA00022960"/>
    </source>
</evidence>
<dbReference type="GO" id="GO:0008360">
    <property type="term" value="P:regulation of cell shape"/>
    <property type="evidence" value="ECO:0007669"/>
    <property type="project" value="UniProtKB-KW"/>
</dbReference>
<keyword evidence="3" id="KW-0997">Cell inner membrane</keyword>